<feature type="signal peptide" evidence="4">
    <location>
        <begin position="1"/>
        <end position="18"/>
    </location>
</feature>
<feature type="chain" id="PRO_5034485723" description="NAD(P)-binding protein" evidence="4">
    <location>
        <begin position="19"/>
        <end position="261"/>
    </location>
</feature>
<evidence type="ECO:0000313" key="5">
    <source>
        <dbReference type="EMBL" id="KAF7362394.1"/>
    </source>
</evidence>
<evidence type="ECO:0000256" key="2">
    <source>
        <dbReference type="ARBA" id="ARBA00022857"/>
    </source>
</evidence>
<comment type="similarity">
    <text evidence="1">Belongs to the short-chain dehydrogenases/reductases (SDR) family.</text>
</comment>
<keyword evidence="3" id="KW-0560">Oxidoreductase</keyword>
<dbReference type="EMBL" id="JACAZI010000004">
    <property type="protein sequence ID" value="KAF7362394.1"/>
    <property type="molecule type" value="Genomic_DNA"/>
</dbReference>
<dbReference type="PANTHER" id="PTHR43976">
    <property type="entry name" value="SHORT CHAIN DEHYDROGENASE"/>
    <property type="match status" value="1"/>
</dbReference>
<accession>A0A8H7D4X0</accession>
<sequence length="261" mass="28255">MMATRRVWLIIGASSGFGRFLTELVLAEGEIAIATLRTPSDLVGAIETNPDRLPANVVFNNAGYAAVGEVEAVPEEAAQASFDVNLWGALVVSKEAIRVFRDFNPSNAGGHLLDVSPGIGFGGSPILDIYSASKHALEGLTDSLCLEINPAWNIKISIIAPGSFKTRAHTTGAVLFLAPEAYRAEGLPSQAVRDWLKDGTGVCEDTRKAVHSIFRFSKVEAPPMRWAVGKDSVKRVRACVRHAMWLWARRMSLRAAQRISS</sequence>
<proteinExistence type="inferred from homology"/>
<organism evidence="5 6">
    <name type="scientific">Mycena venus</name>
    <dbReference type="NCBI Taxonomy" id="2733690"/>
    <lineage>
        <taxon>Eukaryota</taxon>
        <taxon>Fungi</taxon>
        <taxon>Dikarya</taxon>
        <taxon>Basidiomycota</taxon>
        <taxon>Agaricomycotina</taxon>
        <taxon>Agaricomycetes</taxon>
        <taxon>Agaricomycetidae</taxon>
        <taxon>Agaricales</taxon>
        <taxon>Marasmiineae</taxon>
        <taxon>Mycenaceae</taxon>
        <taxon>Mycena</taxon>
    </lineage>
</organism>
<dbReference type="SUPFAM" id="SSF51735">
    <property type="entry name" value="NAD(P)-binding Rossmann-fold domains"/>
    <property type="match status" value="1"/>
</dbReference>
<dbReference type="AlphaFoldDB" id="A0A8H7D4X0"/>
<dbReference type="Pfam" id="PF00106">
    <property type="entry name" value="adh_short"/>
    <property type="match status" value="1"/>
</dbReference>
<keyword evidence="6" id="KW-1185">Reference proteome</keyword>
<dbReference type="Proteomes" id="UP000620124">
    <property type="component" value="Unassembled WGS sequence"/>
</dbReference>
<protein>
    <recommendedName>
        <fullName evidence="7">NAD(P)-binding protein</fullName>
    </recommendedName>
</protein>
<dbReference type="PROSITE" id="PS00061">
    <property type="entry name" value="ADH_SHORT"/>
    <property type="match status" value="1"/>
</dbReference>
<dbReference type="Gene3D" id="3.40.50.720">
    <property type="entry name" value="NAD(P)-binding Rossmann-like Domain"/>
    <property type="match status" value="1"/>
</dbReference>
<evidence type="ECO:0000313" key="6">
    <source>
        <dbReference type="Proteomes" id="UP000620124"/>
    </source>
</evidence>
<evidence type="ECO:0008006" key="7">
    <source>
        <dbReference type="Google" id="ProtNLM"/>
    </source>
</evidence>
<dbReference type="PRINTS" id="PR00081">
    <property type="entry name" value="GDHRDH"/>
</dbReference>
<dbReference type="InterPro" id="IPR020904">
    <property type="entry name" value="Sc_DH/Rdtase_CS"/>
</dbReference>
<keyword evidence="2" id="KW-0521">NADP</keyword>
<name>A0A8H7D4X0_9AGAR</name>
<evidence type="ECO:0000256" key="3">
    <source>
        <dbReference type="ARBA" id="ARBA00023002"/>
    </source>
</evidence>
<dbReference type="PANTHER" id="PTHR43976:SF16">
    <property type="entry name" value="SHORT-CHAIN DEHYDROGENASE_REDUCTASE FAMILY PROTEIN"/>
    <property type="match status" value="1"/>
</dbReference>
<gene>
    <name evidence="5" type="ORF">MVEN_00586500</name>
</gene>
<dbReference type="OrthoDB" id="1274115at2759"/>
<reference evidence="5" key="1">
    <citation type="submission" date="2020-05" db="EMBL/GenBank/DDBJ databases">
        <title>Mycena genomes resolve the evolution of fungal bioluminescence.</title>
        <authorList>
            <person name="Tsai I.J."/>
        </authorList>
    </citation>
    <scope>NUCLEOTIDE SEQUENCE</scope>
    <source>
        <strain evidence="5">CCC161011</strain>
    </source>
</reference>
<evidence type="ECO:0000256" key="4">
    <source>
        <dbReference type="SAM" id="SignalP"/>
    </source>
</evidence>
<dbReference type="InterPro" id="IPR051911">
    <property type="entry name" value="SDR_oxidoreductase"/>
</dbReference>
<comment type="caution">
    <text evidence="5">The sequence shown here is derived from an EMBL/GenBank/DDBJ whole genome shotgun (WGS) entry which is preliminary data.</text>
</comment>
<dbReference type="GO" id="GO:0016491">
    <property type="term" value="F:oxidoreductase activity"/>
    <property type="evidence" value="ECO:0007669"/>
    <property type="project" value="UniProtKB-KW"/>
</dbReference>
<dbReference type="InterPro" id="IPR002347">
    <property type="entry name" value="SDR_fam"/>
</dbReference>
<dbReference type="InterPro" id="IPR036291">
    <property type="entry name" value="NAD(P)-bd_dom_sf"/>
</dbReference>
<evidence type="ECO:0000256" key="1">
    <source>
        <dbReference type="ARBA" id="ARBA00006484"/>
    </source>
</evidence>
<keyword evidence="4" id="KW-0732">Signal</keyword>